<protein>
    <submittedName>
        <fullName evidence="1">Uncharacterized protein</fullName>
    </submittedName>
</protein>
<dbReference type="EMBL" id="MU274903">
    <property type="protein sequence ID" value="KAI0092598.1"/>
    <property type="molecule type" value="Genomic_DNA"/>
</dbReference>
<sequence>MDGAEDWNAFLKDHPIFKSAKGKHATAAKEDASFELSLSSLPDFTTDDLDNNTLTPSGRRQVMVIKDYELILAVGSEIRMASLGDVKSSRSGVPEQKTYKILNTPNVGFDIHQMVMNPNGKFLAVAGAFHVTVVLLPRPGFTRLVPDVVDCKSISIGQNYHALGEAPIAKIDWHPWGNGGTTLLVMTVNGKLREYDIAVDIEEPQQVLSFVPEKKSRSYVAEDETEREVASFTLGRGKADWGPLSIYGVMKSGDIYAICPYMPQNALVPSSYVHALECFVAAKQEFLTQSEDEPTPSSSSGLTTVYDYQRKYVNALLKQLPPGTAFPSAPRMVLMHPPPTIRGQPVRQGPFLLQPAPRSLEGSEGGDATDIIYLAFGAEGEENNEGEGETERLGVVLVVFQDGKVDLFLDVEKVEARWERKHSSKNRELPMLAVYESIDLGLLSTLSQISPRDGEPPILELLRGNHPVLTRDPINDETIYVYHAFGVHAIQLGTLLQKLANALRDDVSNDGEDSLGSSLEAAGGATVKPLVTTFSVEQRCSYPVTAVAIPDVYLTYSIFVLTSAMRVVTIPLTLQSEMRPPDEEEYVSDPNAEIRAIEKPSDGPPAYVSLLAEPYKPPTKFTNDAALPSNPKLVVPVKGEIQLTPDTMRYLASTIQHLTDQMHEIQIAYRSAELRAQLQEQEFRRQQSAAKDILALNDALHGERQEQTREKVSQVQARQKELLNRTDRILRAMMKSASPELSEHETKWFEELKRLQSEIKGSTRYDQESLSGRITHLRKELDRLLPSLKELKQKEQRIQKRLSEVHGSSGIGATQAFEFGLRSSKERARIDSIEADVLKLAAKLDMTLARPPSTQPSEPSEKK</sequence>
<evidence type="ECO:0000313" key="2">
    <source>
        <dbReference type="Proteomes" id="UP001055072"/>
    </source>
</evidence>
<keyword evidence="2" id="KW-1185">Reference proteome</keyword>
<name>A0ACB8UE39_9APHY</name>
<evidence type="ECO:0000313" key="1">
    <source>
        <dbReference type="EMBL" id="KAI0092598.1"/>
    </source>
</evidence>
<dbReference type="Proteomes" id="UP001055072">
    <property type="component" value="Unassembled WGS sequence"/>
</dbReference>
<gene>
    <name evidence="1" type="ORF">BDY19DRAFT_883645</name>
</gene>
<reference evidence="1" key="1">
    <citation type="journal article" date="2021" name="Environ. Microbiol.">
        <title>Gene family expansions and transcriptome signatures uncover fungal adaptations to wood decay.</title>
        <authorList>
            <person name="Hage H."/>
            <person name="Miyauchi S."/>
            <person name="Viragh M."/>
            <person name="Drula E."/>
            <person name="Min B."/>
            <person name="Chaduli D."/>
            <person name="Navarro D."/>
            <person name="Favel A."/>
            <person name="Norest M."/>
            <person name="Lesage-Meessen L."/>
            <person name="Balint B."/>
            <person name="Merenyi Z."/>
            <person name="de Eugenio L."/>
            <person name="Morin E."/>
            <person name="Martinez A.T."/>
            <person name="Baldrian P."/>
            <person name="Stursova M."/>
            <person name="Martinez M.J."/>
            <person name="Novotny C."/>
            <person name="Magnuson J.K."/>
            <person name="Spatafora J.W."/>
            <person name="Maurice S."/>
            <person name="Pangilinan J."/>
            <person name="Andreopoulos W."/>
            <person name="LaButti K."/>
            <person name="Hundley H."/>
            <person name="Na H."/>
            <person name="Kuo A."/>
            <person name="Barry K."/>
            <person name="Lipzen A."/>
            <person name="Henrissat B."/>
            <person name="Riley R."/>
            <person name="Ahrendt S."/>
            <person name="Nagy L.G."/>
            <person name="Grigoriev I.V."/>
            <person name="Martin F."/>
            <person name="Rosso M.N."/>
        </authorList>
    </citation>
    <scope>NUCLEOTIDE SEQUENCE</scope>
    <source>
        <strain evidence="1">CBS 384.51</strain>
    </source>
</reference>
<organism evidence="1 2">
    <name type="scientific">Irpex rosettiformis</name>
    <dbReference type="NCBI Taxonomy" id="378272"/>
    <lineage>
        <taxon>Eukaryota</taxon>
        <taxon>Fungi</taxon>
        <taxon>Dikarya</taxon>
        <taxon>Basidiomycota</taxon>
        <taxon>Agaricomycotina</taxon>
        <taxon>Agaricomycetes</taxon>
        <taxon>Polyporales</taxon>
        <taxon>Irpicaceae</taxon>
        <taxon>Irpex</taxon>
    </lineage>
</organism>
<accession>A0ACB8UE39</accession>
<comment type="caution">
    <text evidence="1">The sequence shown here is derived from an EMBL/GenBank/DDBJ whole genome shotgun (WGS) entry which is preliminary data.</text>
</comment>
<proteinExistence type="predicted"/>